<evidence type="ECO:0000256" key="6">
    <source>
        <dbReference type="PIRSR" id="PIRSR000185-2"/>
    </source>
</evidence>
<dbReference type="InterPro" id="IPR036291">
    <property type="entry name" value="NAD(P)-bd_dom_sf"/>
</dbReference>
<evidence type="ECO:0000256" key="8">
    <source>
        <dbReference type="RuleBase" id="RU004417"/>
    </source>
</evidence>
<dbReference type="SMART" id="SM00839">
    <property type="entry name" value="ELFV_dehydrog"/>
    <property type="match status" value="1"/>
</dbReference>
<dbReference type="SUPFAM" id="SSF53223">
    <property type="entry name" value="Aminoacid dehydrogenase-like, N-terminal domain"/>
    <property type="match status" value="1"/>
</dbReference>
<evidence type="ECO:0000256" key="5">
    <source>
        <dbReference type="PIRSR" id="PIRSR000185-1"/>
    </source>
</evidence>
<evidence type="ECO:0000259" key="9">
    <source>
        <dbReference type="SMART" id="SM00839"/>
    </source>
</evidence>
<dbReference type="Proteomes" id="UP000034723">
    <property type="component" value="Chromosome"/>
</dbReference>
<dbReference type="PANTHER" id="PTHR11606">
    <property type="entry name" value="GLUTAMATE DEHYDROGENASE"/>
    <property type="match status" value="1"/>
</dbReference>
<evidence type="ECO:0000256" key="3">
    <source>
        <dbReference type="ARBA" id="ARBA00023002"/>
    </source>
</evidence>
<feature type="binding site" evidence="6">
    <location>
        <position position="344"/>
    </location>
    <ligand>
        <name>substrate</name>
    </ligand>
</feature>
<feature type="site" description="Important for catalysis" evidence="7">
    <location>
        <position position="142"/>
    </location>
</feature>
<evidence type="ECO:0000256" key="7">
    <source>
        <dbReference type="PIRSR" id="PIRSR000185-3"/>
    </source>
</evidence>
<dbReference type="InterPro" id="IPR033922">
    <property type="entry name" value="NAD_bind_Glu_DH"/>
</dbReference>
<dbReference type="InterPro" id="IPR046346">
    <property type="entry name" value="Aminoacid_DH-like_N_sf"/>
</dbReference>
<keyword evidence="11" id="KW-1185">Reference proteome</keyword>
<dbReference type="Gene3D" id="3.40.50.720">
    <property type="entry name" value="NAD(P)-binding Rossmann-like Domain"/>
    <property type="match status" value="1"/>
</dbReference>
<dbReference type="SUPFAM" id="SSF51735">
    <property type="entry name" value="NAD(P)-binding Rossmann-fold domains"/>
    <property type="match status" value="1"/>
</dbReference>
<dbReference type="InterPro" id="IPR006095">
    <property type="entry name" value="Glu/Leu/Phe/Val/Trp_DH"/>
</dbReference>
<feature type="binding site" evidence="6">
    <location>
        <position position="217"/>
    </location>
    <ligand>
        <name>NAD(+)</name>
        <dbReference type="ChEBI" id="CHEBI:57540"/>
    </ligand>
</feature>
<protein>
    <recommendedName>
        <fullName evidence="4">Glutamate dehydrogenase</fullName>
    </recommendedName>
</protein>
<dbReference type="Gene3D" id="3.40.50.10860">
    <property type="entry name" value="Leucine Dehydrogenase, chain A, domain 1"/>
    <property type="match status" value="1"/>
</dbReference>
<dbReference type="Pfam" id="PF02812">
    <property type="entry name" value="ELFV_dehydrog_N"/>
    <property type="match status" value="1"/>
</dbReference>
<gene>
    <name evidence="10" type="ORF">GAH_01931</name>
</gene>
<comment type="similarity">
    <text evidence="1 4 8">Belongs to the Glu/Leu/Phe/Val dehydrogenases family.</text>
</comment>
<accession>A0A0F7DBB4</accession>
<comment type="subunit">
    <text evidence="2">Homohexamer.</text>
</comment>
<keyword evidence="6" id="KW-0547">Nucleotide-binding</keyword>
<feature type="binding site" evidence="6">
    <location>
        <position position="90"/>
    </location>
    <ligand>
        <name>substrate</name>
    </ligand>
</feature>
<reference evidence="10 11" key="1">
    <citation type="submission" date="2015-04" db="EMBL/GenBank/DDBJ databases">
        <title>The complete genome sequence of the hyperthermophilic, obligate iron-reducing archaeon Geoglobus ahangari strain 234T.</title>
        <authorList>
            <person name="Manzella M.P."/>
            <person name="Holmes D.E."/>
            <person name="Rocheleau J.M."/>
            <person name="Chung A."/>
            <person name="Reguera G."/>
            <person name="Kashefi K."/>
        </authorList>
    </citation>
    <scope>NUCLEOTIDE SEQUENCE [LARGE SCALE GENOMIC DNA]</scope>
    <source>
        <strain evidence="10 11">234</strain>
    </source>
</reference>
<dbReference type="OrthoDB" id="6425at2157"/>
<dbReference type="KEGG" id="gah:GAH_01931"/>
<dbReference type="FunFam" id="3.40.50.10860:FF:000003">
    <property type="entry name" value="Glutamate dehydrogenase"/>
    <property type="match status" value="1"/>
</dbReference>
<dbReference type="InterPro" id="IPR006097">
    <property type="entry name" value="Glu/Leu/Phe/Val/Trp_DH_dimer"/>
</dbReference>
<dbReference type="EMBL" id="CP011267">
    <property type="protein sequence ID" value="AKG90796.1"/>
    <property type="molecule type" value="Genomic_DNA"/>
</dbReference>
<dbReference type="HOGENOM" id="CLU_025763_1_2_2"/>
<dbReference type="STRING" id="113653.GAH_01931"/>
<sequence length="412" mass="45685">MNPYEMACYQLERAAEIAGVDEGIVEYLKVPDRAVEVKVPVKMDDGSLRIFTGYRVQHCGIRGPYKGGIRYHPNVTMDEVKALAMWMTWKCALVNIPFGGGKGGVRVNAKELSRGELERLTRRFTTMLIPFIGPERDIPAPDMYTDEQTMAWMMDTYSVYKGYAVPGIVTGKPVSLGGSLGRNSATGRGVAIIARESAKAIGMDISEMTVAVQGYGNVGYWAAKTLHEMGATIVAVSDSRGGVFNPEGLDPDEVLEFKRKTGTVVGYEGEQITNEELLELDVDVLVPAAIENVINESNMRNIKARLVVEGANGPITPEAEEYLDKKCELVVPDILANSGGVIVSYFEWVQDLERYFWDLEKVNAELEKILVRAFNDLLRTKQEYGDILWRDAAMVVALDRVVEALRKRGIFP</sequence>
<evidence type="ECO:0000313" key="10">
    <source>
        <dbReference type="EMBL" id="AKG90796.1"/>
    </source>
</evidence>
<feature type="binding site" evidence="6">
    <location>
        <position position="66"/>
    </location>
    <ligand>
        <name>substrate</name>
    </ligand>
</feature>
<name>A0A0F7DBB4_9EURY</name>
<dbReference type="InterPro" id="IPR006096">
    <property type="entry name" value="Glu/Leu/Phe/Val/Trp_DH_C"/>
</dbReference>
<dbReference type="InterPro" id="IPR014362">
    <property type="entry name" value="Glu_DH"/>
</dbReference>
<dbReference type="Pfam" id="PF00208">
    <property type="entry name" value="ELFV_dehydrog"/>
    <property type="match status" value="1"/>
</dbReference>
<dbReference type="GO" id="GO:0004352">
    <property type="term" value="F:glutamate dehydrogenase (NAD+) activity"/>
    <property type="evidence" value="ECO:0007669"/>
    <property type="project" value="TreeGrafter"/>
</dbReference>
<dbReference type="PANTHER" id="PTHR11606:SF13">
    <property type="entry name" value="GLUTAMATE DEHYDROGENASE 1, MITOCHONDRIAL"/>
    <property type="match status" value="1"/>
</dbReference>
<dbReference type="PIRSF" id="PIRSF000185">
    <property type="entry name" value="Glu_DH"/>
    <property type="match status" value="1"/>
</dbReference>
<evidence type="ECO:0000256" key="4">
    <source>
        <dbReference type="PIRNR" id="PIRNR000185"/>
    </source>
</evidence>
<keyword evidence="6" id="KW-0520">NAD</keyword>
<feature type="active site" description="Proton donor" evidence="5">
    <location>
        <position position="102"/>
    </location>
</feature>
<dbReference type="AlphaFoldDB" id="A0A0F7DBB4"/>
<feature type="domain" description="Glutamate/phenylalanine/leucine/valine/L-tryptophan dehydrogenase C-terminal" evidence="9">
    <location>
        <begin position="179"/>
        <end position="409"/>
    </location>
</feature>
<feature type="binding site" evidence="6">
    <location>
        <position position="186"/>
    </location>
    <ligand>
        <name>NAD(+)</name>
        <dbReference type="ChEBI" id="CHEBI:57540"/>
    </ligand>
</feature>
<evidence type="ECO:0000256" key="2">
    <source>
        <dbReference type="ARBA" id="ARBA00011643"/>
    </source>
</evidence>
<dbReference type="PRINTS" id="PR00082">
    <property type="entry name" value="GLFDHDRGNASE"/>
</dbReference>
<proteinExistence type="inferred from homology"/>
<evidence type="ECO:0000256" key="1">
    <source>
        <dbReference type="ARBA" id="ARBA00006382"/>
    </source>
</evidence>
<dbReference type="InParanoid" id="A0A0F7DBB4"/>
<keyword evidence="3 4" id="KW-0560">Oxidoreductase</keyword>
<evidence type="ECO:0000313" key="11">
    <source>
        <dbReference type="Proteomes" id="UP000034723"/>
    </source>
</evidence>
<organism evidence="10 11">
    <name type="scientific">Geoglobus ahangari</name>
    <dbReference type="NCBI Taxonomy" id="113653"/>
    <lineage>
        <taxon>Archaea</taxon>
        <taxon>Methanobacteriati</taxon>
        <taxon>Methanobacteriota</taxon>
        <taxon>Archaeoglobi</taxon>
        <taxon>Archaeoglobales</taxon>
        <taxon>Archaeoglobaceae</taxon>
        <taxon>Geoglobus</taxon>
    </lineage>
</organism>
<dbReference type="CDD" id="cd01076">
    <property type="entry name" value="NAD_bind_1_Glu_DH"/>
    <property type="match status" value="1"/>
</dbReference>
<dbReference type="GO" id="GO:0006538">
    <property type="term" value="P:L-glutamate catabolic process"/>
    <property type="evidence" value="ECO:0007669"/>
    <property type="project" value="TreeGrafter"/>
</dbReference>
<dbReference type="PATRIC" id="fig|113653.22.peg.1899"/>
<dbReference type="GO" id="GO:0000166">
    <property type="term" value="F:nucleotide binding"/>
    <property type="evidence" value="ECO:0007669"/>
    <property type="project" value="UniProtKB-KW"/>
</dbReference>